<dbReference type="SUPFAM" id="SSF48452">
    <property type="entry name" value="TPR-like"/>
    <property type="match status" value="1"/>
</dbReference>
<evidence type="ECO:0000259" key="3">
    <source>
        <dbReference type="PROSITE" id="PS50125"/>
    </source>
</evidence>
<organism evidence="4 5">
    <name type="scientific">Ornithinimicrobium humiphilum</name>
    <dbReference type="NCBI Taxonomy" id="125288"/>
    <lineage>
        <taxon>Bacteria</taxon>
        <taxon>Bacillati</taxon>
        <taxon>Actinomycetota</taxon>
        <taxon>Actinomycetes</taxon>
        <taxon>Micrococcales</taxon>
        <taxon>Ornithinimicrobiaceae</taxon>
        <taxon>Ornithinimicrobium</taxon>
    </lineage>
</organism>
<reference evidence="4 5" key="1">
    <citation type="submission" date="2019-06" db="EMBL/GenBank/DDBJ databases">
        <title>Sequencing the genomes of 1000 actinobacteria strains.</title>
        <authorList>
            <person name="Klenk H.-P."/>
        </authorList>
    </citation>
    <scope>NUCLEOTIDE SEQUENCE [LARGE SCALE GENOMIC DNA]</scope>
    <source>
        <strain evidence="4 5">DSM 12362</strain>
    </source>
</reference>
<evidence type="ECO:0000313" key="5">
    <source>
        <dbReference type="Proteomes" id="UP000315133"/>
    </source>
</evidence>
<dbReference type="GO" id="GO:0035556">
    <property type="term" value="P:intracellular signal transduction"/>
    <property type="evidence" value="ECO:0007669"/>
    <property type="project" value="InterPro"/>
</dbReference>
<keyword evidence="1" id="KW-0547">Nucleotide-binding</keyword>
<dbReference type="Pfam" id="PF00211">
    <property type="entry name" value="Guanylate_cyc"/>
    <property type="match status" value="1"/>
</dbReference>
<dbReference type="RefSeq" id="WP_141818463.1">
    <property type="nucleotide sequence ID" value="NZ_BAAAIL010000004.1"/>
</dbReference>
<feature type="domain" description="Guanylate cyclase" evidence="3">
    <location>
        <begin position="74"/>
        <end position="208"/>
    </location>
</feature>
<dbReference type="SUPFAM" id="SSF52540">
    <property type="entry name" value="P-loop containing nucleoside triphosphate hydrolases"/>
    <property type="match status" value="1"/>
</dbReference>
<dbReference type="InterPro" id="IPR011990">
    <property type="entry name" value="TPR-like_helical_dom_sf"/>
</dbReference>
<accession>A0A543KPB7</accession>
<dbReference type="AlphaFoldDB" id="A0A543KPB7"/>
<dbReference type="InterPro" id="IPR027417">
    <property type="entry name" value="P-loop_NTPase"/>
</dbReference>
<evidence type="ECO:0000313" key="4">
    <source>
        <dbReference type="EMBL" id="TQM96913.1"/>
    </source>
</evidence>
<dbReference type="InterPro" id="IPR001054">
    <property type="entry name" value="A/G_cyclase"/>
</dbReference>
<dbReference type="SMART" id="SM00044">
    <property type="entry name" value="CYCc"/>
    <property type="match status" value="1"/>
</dbReference>
<dbReference type="SUPFAM" id="SSF55073">
    <property type="entry name" value="Nucleotide cyclase"/>
    <property type="match status" value="1"/>
</dbReference>
<name>A0A543KPB7_9MICO</name>
<keyword evidence="5" id="KW-1185">Reference proteome</keyword>
<dbReference type="GO" id="GO:0005524">
    <property type="term" value="F:ATP binding"/>
    <property type="evidence" value="ECO:0007669"/>
    <property type="project" value="UniProtKB-KW"/>
</dbReference>
<sequence>MVELGTSAESRLDSLLDRLLGWAEVSLRAGDLEQARATAEEVRAVDPGNERAVAILQRIAARQSGPWGERALMTLLFSDLVGSTQLSEQVEPEQLRDLFAFYRSAVGDAVTRYGGSLVQFYGDGVLAGFGYPEVHEDDARRAVLAGLDMITAMRDARSELERRVGASAELRVGIHTGRVVITGTGADTDLLSRDSILGVTPNLAARVQGEGEPGMVVVSDVTLQLVDADFFTRSLGVRRLKGITRPVEIFAVERPRYAAARFTADRYRQSGLVGRDEPAARLLVAWDAVLARPEDQGRVLVVAGEAGIGKSRLVVELLDKVQTTGGTVLGAGCLPYYSNVPLWPVARMLARTVAAEQGTSDTALTIEALERHLGAAGLEPAAFVPVLGPLLQLPPTASYPALELEPSALLALTLERLGDWLSALAGRAPSLLVVEDLHWADPSTLELLHLLTTRAPASLLTVATTRDSAVVPDPEGADLIELGRLDDEAALRIVDNLTSGQELPAESREEIVEQAQGNPLFVEELTRACVTENRTEPMPLRLQELFTWRLKAPGVDQRVVQVAATVGPLFRASVVSAVIGDEQAVDEQLGFLVDQGILEPTPAAGAYRFRHALMRDAAYEMQVLDVRQQTHAAVADVMAGMGTEPAIVATHLDLAGQEARAAQLYMVAAQGSQAGGAHQEATRLATRALELYDQMEPSAERDLGELGARMLRILSVTSLRGYAAPEVRADHDRAELLASELGERPEVLASMFAMFSYRLTNGDARTALALADRMQTMIRSAALAPMWPEVDGCSGFAHLYLGHLEDAKRYFVRSVDGLRGRPPEEALAAALWPLPNDPLAAAEVGLACVAALQGDTAAVARHARLAVDHAESLGFPRGPFTEGFVKTYVAWTHQFLGDQEGAGAVALEVVEVGRRHGSAYWQVLGSAYLQGPAGSAPDPSLLTGVVENLRLMGHEAFLASMLSSLARTVARSGDEAAACEHLTEALRVAHRTGELIHVPELLRHRAALLVRAGDHAAAADDLREALALASEQAAWVSRLRAAVDLAGLPEQHRPPEWRSLLADARAGVPSTYAAPETEGADELLGR</sequence>
<dbReference type="PANTHER" id="PTHR16305">
    <property type="entry name" value="TESTICULAR SOLUBLE ADENYLYL CYCLASE"/>
    <property type="match status" value="1"/>
</dbReference>
<dbReference type="Gene3D" id="3.30.70.1230">
    <property type="entry name" value="Nucleotide cyclase"/>
    <property type="match status" value="1"/>
</dbReference>
<dbReference type="GO" id="GO:0009190">
    <property type="term" value="P:cyclic nucleotide biosynthetic process"/>
    <property type="evidence" value="ECO:0007669"/>
    <property type="project" value="InterPro"/>
</dbReference>
<dbReference type="Gene3D" id="1.25.40.10">
    <property type="entry name" value="Tetratricopeptide repeat domain"/>
    <property type="match status" value="1"/>
</dbReference>
<dbReference type="GO" id="GO:0004016">
    <property type="term" value="F:adenylate cyclase activity"/>
    <property type="evidence" value="ECO:0007669"/>
    <property type="project" value="UniProtKB-ARBA"/>
</dbReference>
<dbReference type="PROSITE" id="PS50125">
    <property type="entry name" value="GUANYLATE_CYCLASE_2"/>
    <property type="match status" value="1"/>
</dbReference>
<comment type="caution">
    <text evidence="4">The sequence shown here is derived from an EMBL/GenBank/DDBJ whole genome shotgun (WGS) entry which is preliminary data.</text>
</comment>
<dbReference type="CDD" id="cd07302">
    <property type="entry name" value="CHD"/>
    <property type="match status" value="1"/>
</dbReference>
<proteinExistence type="predicted"/>
<dbReference type="EMBL" id="VFPU01000001">
    <property type="protein sequence ID" value="TQM96913.1"/>
    <property type="molecule type" value="Genomic_DNA"/>
</dbReference>
<evidence type="ECO:0000256" key="2">
    <source>
        <dbReference type="ARBA" id="ARBA00022840"/>
    </source>
</evidence>
<dbReference type="OrthoDB" id="3691954at2"/>
<dbReference type="InterPro" id="IPR029787">
    <property type="entry name" value="Nucleotide_cyclase"/>
</dbReference>
<dbReference type="SMART" id="SM00028">
    <property type="entry name" value="TPR"/>
    <property type="match status" value="3"/>
</dbReference>
<dbReference type="GO" id="GO:0005737">
    <property type="term" value="C:cytoplasm"/>
    <property type="evidence" value="ECO:0007669"/>
    <property type="project" value="TreeGrafter"/>
</dbReference>
<dbReference type="InterPro" id="IPR041664">
    <property type="entry name" value="AAA_16"/>
</dbReference>
<keyword evidence="2" id="KW-0067">ATP-binding</keyword>
<protein>
    <submittedName>
        <fullName evidence="4">AAA ATPase-like protein</fullName>
    </submittedName>
</protein>
<dbReference type="PANTHER" id="PTHR16305:SF28">
    <property type="entry name" value="GUANYLATE CYCLASE DOMAIN-CONTAINING PROTEIN"/>
    <property type="match status" value="1"/>
</dbReference>
<dbReference type="Pfam" id="PF13191">
    <property type="entry name" value="AAA_16"/>
    <property type="match status" value="1"/>
</dbReference>
<gene>
    <name evidence="4" type="ORF">FB476_1806</name>
</gene>
<dbReference type="Proteomes" id="UP000315133">
    <property type="component" value="Unassembled WGS sequence"/>
</dbReference>
<evidence type="ECO:0000256" key="1">
    <source>
        <dbReference type="ARBA" id="ARBA00022741"/>
    </source>
</evidence>
<dbReference type="InterPro" id="IPR019734">
    <property type="entry name" value="TPR_rpt"/>
</dbReference>